<name>A0A8I1DF81_THEIN</name>
<dbReference type="InterPro" id="IPR002798">
    <property type="entry name" value="SpoIIM-like"/>
</dbReference>
<dbReference type="RefSeq" id="WP_181732441.1">
    <property type="nucleotide sequence ID" value="NZ_JACEIR010000007.1"/>
</dbReference>
<protein>
    <submittedName>
        <fullName evidence="2">Stage II sporulation protein M</fullName>
    </submittedName>
</protein>
<evidence type="ECO:0000313" key="2">
    <source>
        <dbReference type="EMBL" id="MBH8595707.1"/>
    </source>
</evidence>
<comment type="caution">
    <text evidence="2">The sequence shown here is derived from an EMBL/GenBank/DDBJ whole genome shotgun (WGS) entry which is preliminary data.</text>
</comment>
<keyword evidence="3" id="KW-1185">Reference proteome</keyword>
<dbReference type="Pfam" id="PF01944">
    <property type="entry name" value="SpoIIM"/>
    <property type="match status" value="1"/>
</dbReference>
<keyword evidence="1" id="KW-0472">Membrane</keyword>
<feature type="transmembrane region" description="Helical" evidence="1">
    <location>
        <begin position="182"/>
        <end position="204"/>
    </location>
</feature>
<dbReference type="Proteomes" id="UP000633619">
    <property type="component" value="Unassembled WGS sequence"/>
</dbReference>
<feature type="transmembrane region" description="Helical" evidence="1">
    <location>
        <begin position="134"/>
        <end position="156"/>
    </location>
</feature>
<dbReference type="PANTHER" id="PTHR35337:SF1">
    <property type="entry name" value="SLR1478 PROTEIN"/>
    <property type="match status" value="1"/>
</dbReference>
<evidence type="ECO:0000256" key="1">
    <source>
        <dbReference type="SAM" id="Phobius"/>
    </source>
</evidence>
<gene>
    <name evidence="2" type="ORF">I8U20_10225</name>
</gene>
<dbReference type="EMBL" id="JAECVW010000005">
    <property type="protein sequence ID" value="MBH8595707.1"/>
    <property type="molecule type" value="Genomic_DNA"/>
</dbReference>
<dbReference type="AlphaFoldDB" id="A0A8I1DF81"/>
<proteinExistence type="predicted"/>
<feature type="transmembrane region" description="Helical" evidence="1">
    <location>
        <begin position="65"/>
        <end position="88"/>
    </location>
</feature>
<reference evidence="2 3" key="1">
    <citation type="submission" date="2020-12" db="EMBL/GenBank/DDBJ databases">
        <title>WGS of Thermoactinomyces spp.</title>
        <authorList>
            <person name="Cheng K."/>
        </authorList>
    </citation>
    <scope>NUCLEOTIDE SEQUENCE [LARGE SCALE GENOMIC DNA]</scope>
    <source>
        <strain evidence="3">CICC 10671\DSM 43846</strain>
    </source>
</reference>
<organism evidence="2 3">
    <name type="scientific">Thermoactinomyces intermedius</name>
    <dbReference type="NCBI Taxonomy" id="2024"/>
    <lineage>
        <taxon>Bacteria</taxon>
        <taxon>Bacillati</taxon>
        <taxon>Bacillota</taxon>
        <taxon>Bacilli</taxon>
        <taxon>Bacillales</taxon>
        <taxon>Thermoactinomycetaceae</taxon>
        <taxon>Thermoactinomyces</taxon>
    </lineage>
</organism>
<sequence length="205" mass="22926">MKKWWSAIREERRYFTMMAVVFVTSAVTGYFQGDSLTTFLKQAGVFEEIEKVVQSIQSQPTFLNAFVSIFLNNLFATMMIILLGALFFGIYPFSAMLMNGMLLGTTLHIASHTSGQNPWAIFVQSILPHGIMELPALFMAAGLGIHLGMAVLRRVLSVFSSERMQASIAEWKRIRSRLVPNLTAIVVLLFFAAIVEAALIIYGMF</sequence>
<keyword evidence="1" id="KW-0812">Transmembrane</keyword>
<keyword evidence="1" id="KW-1133">Transmembrane helix</keyword>
<dbReference type="PANTHER" id="PTHR35337">
    <property type="entry name" value="SLR1478 PROTEIN"/>
    <property type="match status" value="1"/>
</dbReference>
<evidence type="ECO:0000313" key="3">
    <source>
        <dbReference type="Proteomes" id="UP000633619"/>
    </source>
</evidence>
<accession>A0A8I1DF81</accession>